<dbReference type="Pfam" id="PF13952">
    <property type="entry name" value="DUF4216"/>
    <property type="match status" value="1"/>
</dbReference>
<dbReference type="AlphaFoldDB" id="A0ABD2TTD2"/>
<evidence type="ECO:0000256" key="2">
    <source>
        <dbReference type="SAM" id="SignalP"/>
    </source>
</evidence>
<evidence type="ECO:0000256" key="1">
    <source>
        <dbReference type="SAM" id="MobiDB-lite"/>
    </source>
</evidence>
<dbReference type="PANTHER" id="PTHR48258:SF4">
    <property type="entry name" value="DUF4216 DOMAIN-CONTAINING PROTEIN"/>
    <property type="match status" value="1"/>
</dbReference>
<keyword evidence="2" id="KW-0732">Signal</keyword>
<sequence length="303" mass="35383">MIKKLLQHNCMFLLIVMSLYEKSLRDTYNDLTDDIIDKQIEADFPRWFKEYVNSKSPRDLTRFLFVNFSNETIESWPVYFMNGYKFHTASWGEGKSTYNSGVCVSGTGQNGSISEYYGVLKEIIELEWPMAPFMKLVLFYCDWFDTSKHGMKVDIHFGIVEVRKRGRYSKFDPFSFPQTATQVYYASHPENKGDTADWWVVIKTKPRGVVDKRYNLEIAYQEEQSHVSASIEDDLIDCLRDDQVEGEVIHGSNFQPVVSENEAEDKETTSEEEEDEEGETSEEEEYFDSDDSQDHFQTQEQDT</sequence>
<dbReference type="EMBL" id="JBJKTR010000009">
    <property type="protein sequence ID" value="KAL3358676.1"/>
    <property type="molecule type" value="Genomic_DNA"/>
</dbReference>
<feature type="domain" description="DUF4216" evidence="3">
    <location>
        <begin position="124"/>
        <end position="201"/>
    </location>
</feature>
<keyword evidence="5" id="KW-1185">Reference proteome</keyword>
<comment type="caution">
    <text evidence="4">The sequence shown here is derived from an EMBL/GenBank/DDBJ whole genome shotgun (WGS) entry which is preliminary data.</text>
</comment>
<gene>
    <name evidence="4" type="ORF">AABB24_015666</name>
</gene>
<proteinExistence type="predicted"/>
<dbReference type="Proteomes" id="UP001627284">
    <property type="component" value="Unassembled WGS sequence"/>
</dbReference>
<reference evidence="4 5" key="1">
    <citation type="submission" date="2024-05" db="EMBL/GenBank/DDBJ databases">
        <title>De novo assembly of an allotetraploid wild potato.</title>
        <authorList>
            <person name="Hosaka A.J."/>
        </authorList>
    </citation>
    <scope>NUCLEOTIDE SEQUENCE [LARGE SCALE GENOMIC DNA]</scope>
    <source>
        <tissue evidence="4">Young leaves</tissue>
    </source>
</reference>
<accession>A0ABD2TTD2</accession>
<evidence type="ECO:0000259" key="3">
    <source>
        <dbReference type="Pfam" id="PF13952"/>
    </source>
</evidence>
<name>A0ABD2TTD2_9SOLN</name>
<feature type="chain" id="PRO_5044859696" description="DUF4216 domain-containing protein" evidence="2">
    <location>
        <begin position="26"/>
        <end position="303"/>
    </location>
</feature>
<dbReference type="InterPro" id="IPR025312">
    <property type="entry name" value="DUF4216"/>
</dbReference>
<evidence type="ECO:0000313" key="4">
    <source>
        <dbReference type="EMBL" id="KAL3358676.1"/>
    </source>
</evidence>
<feature type="compositionally biased region" description="Acidic residues" evidence="1">
    <location>
        <begin position="261"/>
        <end position="291"/>
    </location>
</feature>
<feature type="signal peptide" evidence="2">
    <location>
        <begin position="1"/>
        <end position="25"/>
    </location>
</feature>
<feature type="region of interest" description="Disordered" evidence="1">
    <location>
        <begin position="249"/>
        <end position="303"/>
    </location>
</feature>
<evidence type="ECO:0000313" key="5">
    <source>
        <dbReference type="Proteomes" id="UP001627284"/>
    </source>
</evidence>
<organism evidence="4 5">
    <name type="scientific">Solanum stoloniferum</name>
    <dbReference type="NCBI Taxonomy" id="62892"/>
    <lineage>
        <taxon>Eukaryota</taxon>
        <taxon>Viridiplantae</taxon>
        <taxon>Streptophyta</taxon>
        <taxon>Embryophyta</taxon>
        <taxon>Tracheophyta</taxon>
        <taxon>Spermatophyta</taxon>
        <taxon>Magnoliopsida</taxon>
        <taxon>eudicotyledons</taxon>
        <taxon>Gunneridae</taxon>
        <taxon>Pentapetalae</taxon>
        <taxon>asterids</taxon>
        <taxon>lamiids</taxon>
        <taxon>Solanales</taxon>
        <taxon>Solanaceae</taxon>
        <taxon>Solanoideae</taxon>
        <taxon>Solaneae</taxon>
        <taxon>Solanum</taxon>
    </lineage>
</organism>
<protein>
    <recommendedName>
        <fullName evidence="3">DUF4216 domain-containing protein</fullName>
    </recommendedName>
</protein>
<dbReference type="PANTHER" id="PTHR48258">
    <property type="entry name" value="DUF4218 DOMAIN-CONTAINING PROTEIN-RELATED"/>
    <property type="match status" value="1"/>
</dbReference>